<sequence length="114" mass="13249">MEDENRQEDDILLERALEFLDPEQAGRTSFERILAFDFRPLEQLLSRENVPVSGNVAINLIRYHRMERLKRLLLPFLEKDGPLCREIDRASRIASHPYRNTQSIPSSPNLSSSV</sequence>
<dbReference type="EMBL" id="CP007243">
    <property type="protein sequence ID" value="AIA32006.1"/>
    <property type="molecule type" value="Genomic_DNA"/>
</dbReference>
<organism evidence="2 3">
    <name type="scientific">Leptospirillum ferriphilum YSK</name>
    <dbReference type="NCBI Taxonomy" id="1441628"/>
    <lineage>
        <taxon>Bacteria</taxon>
        <taxon>Pseudomonadati</taxon>
        <taxon>Nitrospirota</taxon>
        <taxon>Nitrospiria</taxon>
        <taxon>Nitrospirales</taxon>
        <taxon>Nitrospiraceae</taxon>
        <taxon>Leptospirillum</taxon>
    </lineage>
</organism>
<dbReference type="KEGG" id="lfp:Y981_11920"/>
<dbReference type="AlphaFoldDB" id="A0A059Y337"/>
<dbReference type="OrthoDB" id="9886594at2"/>
<name>A0A059Y337_9BACT</name>
<evidence type="ECO:0000313" key="3">
    <source>
        <dbReference type="Proteomes" id="UP000027059"/>
    </source>
</evidence>
<gene>
    <name evidence="2" type="ORF">Y981_11920</name>
</gene>
<feature type="region of interest" description="Disordered" evidence="1">
    <location>
        <begin position="95"/>
        <end position="114"/>
    </location>
</feature>
<keyword evidence="3" id="KW-1185">Reference proteome</keyword>
<accession>A0A059Y337</accession>
<dbReference type="RefSeq" id="WP_014961987.1">
    <property type="nucleotide sequence ID" value="NZ_CP007243.1"/>
</dbReference>
<evidence type="ECO:0000313" key="2">
    <source>
        <dbReference type="EMBL" id="AIA32006.1"/>
    </source>
</evidence>
<dbReference type="Proteomes" id="UP000027059">
    <property type="component" value="Chromosome"/>
</dbReference>
<evidence type="ECO:0000256" key="1">
    <source>
        <dbReference type="SAM" id="MobiDB-lite"/>
    </source>
</evidence>
<dbReference type="HOGENOM" id="CLU_2117994_0_0_0"/>
<reference evidence="3" key="1">
    <citation type="submission" date="2014-02" db="EMBL/GenBank/DDBJ databases">
        <title>Complete genome sequence and comparative genomic analysis of the nitrogen-fixing bacterium Leptospirillum ferriphilum YSK.</title>
        <authorList>
            <person name="Guo X."/>
            <person name="Yin H."/>
            <person name="Liang Y."/>
            <person name="Hu Q."/>
            <person name="Ma L."/>
            <person name="Xiao Y."/>
            <person name="Zhang X."/>
            <person name="Qiu G."/>
            <person name="Liu X."/>
        </authorList>
    </citation>
    <scope>NUCLEOTIDE SEQUENCE [LARGE SCALE GENOMIC DNA]</scope>
    <source>
        <strain evidence="3">YSK</strain>
    </source>
</reference>
<reference evidence="2 3" key="2">
    <citation type="journal article" date="2015" name="Biomed. Res. Int.">
        <title>Effects of Arsenite Resistance on the Growth and Functional Gene Expression of Leptospirillum ferriphilum and Acidithiobacillus thiooxidans in Pure Culture and Coculture.</title>
        <authorList>
            <person name="Jiang H."/>
            <person name="Liang Y."/>
            <person name="Yin H."/>
            <person name="Xiao Y."/>
            <person name="Guo X."/>
            <person name="Xu Y."/>
            <person name="Hu Q."/>
            <person name="Liu H."/>
            <person name="Liu X."/>
        </authorList>
    </citation>
    <scope>NUCLEOTIDE SEQUENCE [LARGE SCALE GENOMIC DNA]</scope>
    <source>
        <strain evidence="2 3">YSK</strain>
    </source>
</reference>
<feature type="compositionally biased region" description="Low complexity" evidence="1">
    <location>
        <begin position="103"/>
        <end position="114"/>
    </location>
</feature>
<proteinExistence type="predicted"/>
<protein>
    <submittedName>
        <fullName evidence="2">Uncharacterized protein</fullName>
    </submittedName>
</protein>